<evidence type="ECO:0000259" key="7">
    <source>
        <dbReference type="Pfam" id="PF01274"/>
    </source>
</evidence>
<dbReference type="SUPFAM" id="SSF51645">
    <property type="entry name" value="Malate synthase G"/>
    <property type="match status" value="1"/>
</dbReference>
<dbReference type="InterPro" id="IPR001465">
    <property type="entry name" value="Malate_synthase_TIM"/>
</dbReference>
<dbReference type="InterPro" id="IPR011076">
    <property type="entry name" value="Malate_synth_sf"/>
</dbReference>
<dbReference type="Gene3D" id="1.20.1220.12">
    <property type="entry name" value="Malate synthase, domain III"/>
    <property type="match status" value="1"/>
</dbReference>
<evidence type="ECO:0000313" key="9">
    <source>
        <dbReference type="EMBL" id="KAL3399654.1"/>
    </source>
</evidence>
<dbReference type="InterPro" id="IPR046363">
    <property type="entry name" value="MS_N_TIM-barrel_dom"/>
</dbReference>
<comment type="catalytic activity">
    <reaction evidence="5">
        <text>glyoxylate + acetyl-CoA + H2O = (S)-malate + CoA + H(+)</text>
        <dbReference type="Rhea" id="RHEA:18181"/>
        <dbReference type="ChEBI" id="CHEBI:15377"/>
        <dbReference type="ChEBI" id="CHEBI:15378"/>
        <dbReference type="ChEBI" id="CHEBI:15589"/>
        <dbReference type="ChEBI" id="CHEBI:36655"/>
        <dbReference type="ChEBI" id="CHEBI:57287"/>
        <dbReference type="ChEBI" id="CHEBI:57288"/>
        <dbReference type="EC" id="2.3.3.9"/>
    </reaction>
</comment>
<dbReference type="AlphaFoldDB" id="A0ABD2X2Z8"/>
<keyword evidence="3" id="KW-0816">Tricarboxylic acid cycle</keyword>
<dbReference type="EMBL" id="JBJJXI010000055">
    <property type="protein sequence ID" value="KAL3399654.1"/>
    <property type="molecule type" value="Genomic_DNA"/>
</dbReference>
<proteinExistence type="predicted"/>
<name>A0ABD2X2Z8_9HYME</name>
<dbReference type="Pfam" id="PF20659">
    <property type="entry name" value="MS_C"/>
    <property type="match status" value="1"/>
</dbReference>
<keyword evidence="4" id="KW-0808">Transferase</keyword>
<evidence type="ECO:0000256" key="3">
    <source>
        <dbReference type="ARBA" id="ARBA00022532"/>
    </source>
</evidence>
<dbReference type="GO" id="GO:0006099">
    <property type="term" value="P:tricarboxylic acid cycle"/>
    <property type="evidence" value="ECO:0007669"/>
    <property type="project" value="UniProtKB-KW"/>
</dbReference>
<organism evidence="9 10">
    <name type="scientific">Trichogramma kaykai</name>
    <dbReference type="NCBI Taxonomy" id="54128"/>
    <lineage>
        <taxon>Eukaryota</taxon>
        <taxon>Metazoa</taxon>
        <taxon>Ecdysozoa</taxon>
        <taxon>Arthropoda</taxon>
        <taxon>Hexapoda</taxon>
        <taxon>Insecta</taxon>
        <taxon>Pterygota</taxon>
        <taxon>Neoptera</taxon>
        <taxon>Endopterygota</taxon>
        <taxon>Hymenoptera</taxon>
        <taxon>Apocrita</taxon>
        <taxon>Proctotrupomorpha</taxon>
        <taxon>Chalcidoidea</taxon>
        <taxon>Trichogrammatidae</taxon>
        <taxon>Trichogramma</taxon>
    </lineage>
</organism>
<dbReference type="PIRSF" id="PIRSF001363">
    <property type="entry name" value="Malate_synth"/>
    <property type="match status" value="1"/>
</dbReference>
<feature type="domain" description="Malate synthase C-terminal" evidence="8">
    <location>
        <begin position="409"/>
        <end position="526"/>
    </location>
</feature>
<evidence type="ECO:0000259" key="8">
    <source>
        <dbReference type="Pfam" id="PF20659"/>
    </source>
</evidence>
<dbReference type="Proteomes" id="UP001627154">
    <property type="component" value="Unassembled WGS sequence"/>
</dbReference>
<dbReference type="PANTHER" id="PTHR42902">
    <property type="entry name" value="MALATE SYNTHASE"/>
    <property type="match status" value="1"/>
</dbReference>
<dbReference type="GO" id="GO:0004474">
    <property type="term" value="F:malate synthase activity"/>
    <property type="evidence" value="ECO:0007669"/>
    <property type="project" value="UniProtKB-EC"/>
</dbReference>
<evidence type="ECO:0000313" key="10">
    <source>
        <dbReference type="Proteomes" id="UP001627154"/>
    </source>
</evidence>
<evidence type="ECO:0000256" key="2">
    <source>
        <dbReference type="ARBA" id="ARBA00022435"/>
    </source>
</evidence>
<feature type="active site" description="Proton acceptor" evidence="6">
    <location>
        <position position="163"/>
    </location>
</feature>
<dbReference type="EC" id="2.3.3.9" evidence="1"/>
<evidence type="ECO:0000256" key="1">
    <source>
        <dbReference type="ARBA" id="ARBA00012636"/>
    </source>
</evidence>
<reference evidence="9 10" key="1">
    <citation type="journal article" date="2024" name="bioRxiv">
        <title>A reference genome for Trichogramma kaykai: A tiny desert-dwelling parasitoid wasp with competing sex-ratio distorters.</title>
        <authorList>
            <person name="Culotta J."/>
            <person name="Lindsey A.R."/>
        </authorList>
    </citation>
    <scope>NUCLEOTIDE SEQUENCE [LARGE SCALE GENOMIC DNA]</scope>
    <source>
        <strain evidence="9 10">KSX58</strain>
    </source>
</reference>
<dbReference type="Gene3D" id="3.20.20.360">
    <property type="entry name" value="Malate synthase, domain 3"/>
    <property type="match status" value="1"/>
</dbReference>
<protein>
    <recommendedName>
        <fullName evidence="1">malate synthase</fullName>
        <ecNumber evidence="1">2.3.3.9</ecNumber>
    </recommendedName>
</protein>
<keyword evidence="2" id="KW-0329">Glyoxylate bypass</keyword>
<feature type="domain" description="Malate synthase TIM barrel" evidence="7">
    <location>
        <begin position="159"/>
        <end position="404"/>
    </location>
</feature>
<dbReference type="PANTHER" id="PTHR42902:SF2">
    <property type="entry name" value="MALATE SYNTHASE"/>
    <property type="match status" value="1"/>
</dbReference>
<feature type="active site" description="Proton donor" evidence="6">
    <location>
        <position position="444"/>
    </location>
</feature>
<comment type="caution">
    <text evidence="9">The sequence shown here is derived from an EMBL/GenBank/DDBJ whole genome shotgun (WGS) entry which is preliminary data.</text>
</comment>
<dbReference type="FunFam" id="1.20.1220.12:FF:000001">
    <property type="entry name" value="Malate synthase"/>
    <property type="match status" value="1"/>
</dbReference>
<dbReference type="FunFam" id="3.20.20.360:FF:000001">
    <property type="entry name" value="Malate synthase"/>
    <property type="match status" value="1"/>
</dbReference>
<dbReference type="InterPro" id="IPR006252">
    <property type="entry name" value="Malate_synthA"/>
</dbReference>
<gene>
    <name evidence="9" type="ORF">TKK_006915</name>
</gene>
<dbReference type="Pfam" id="PF01274">
    <property type="entry name" value="MS_TIM-barrel"/>
    <property type="match status" value="1"/>
</dbReference>
<keyword evidence="10" id="KW-1185">Reference proteome</keyword>
<dbReference type="GO" id="GO:0006097">
    <property type="term" value="P:glyoxylate cycle"/>
    <property type="evidence" value="ECO:0007669"/>
    <property type="project" value="UniProtKB-KW"/>
</dbReference>
<evidence type="ECO:0000256" key="4">
    <source>
        <dbReference type="ARBA" id="ARBA00022679"/>
    </source>
</evidence>
<evidence type="ECO:0000256" key="6">
    <source>
        <dbReference type="PIRSR" id="PIRSR001363-1"/>
    </source>
</evidence>
<dbReference type="InterPro" id="IPR044856">
    <property type="entry name" value="Malate_synth_C_sf"/>
</dbReference>
<accession>A0ABD2X2Z8</accession>
<evidence type="ECO:0000256" key="5">
    <source>
        <dbReference type="ARBA" id="ARBA00047918"/>
    </source>
</evidence>
<dbReference type="InterPro" id="IPR048355">
    <property type="entry name" value="MS_C"/>
</dbReference>
<sequence>MNDKLADHYNVFLSPSPAGLEQEFHLLLTVDAIKFLIELTIKFQDKVNDLYLTRLERKFIQKKVHKIPRFFECSNSTDDWKVAPVNHRLQNRTVDLGDVSPSDYIHFTSALKAKVKGIQVDFDDGHCPTWKNQIFGLYNIYRVVHDQIPNVPKIADGPVLIFRPRAWNMIEHNMSINGKEVPGPLFDFGLLIYHTGNILAQCDSGPFFYLPKLEGASEAKLWNEIFTWSQSRLRIPYGTIKACVLIENILSSFELDQILYELKDHSLGLNCGIWDYTASIISKFGDDASFIIPDRNTYVDMTKPFLKKYMDLVVRTCHKRNAHATGGMVAKLLPPKESTDFNDIVQNITEKKLFEMSAGVDGFIIYDLKLVDIVNNLWMKFGVYSNQLHYLGSSEKITESDLLTLPHGKITEAGLKDNITIAILFIFNWLCGKGIFEFKGAIEDSATAEISRAQIWQWIRHSVAIENTEKIITRKLVFKEATNVYESLSNQYGVDEFTKIKLAIAFDIFLEIVNHREFPEYFTTYLNDTYIFRKLQASL</sequence>